<organism evidence="1 2">
    <name type="scientific">Linum trigynum</name>
    <dbReference type="NCBI Taxonomy" id="586398"/>
    <lineage>
        <taxon>Eukaryota</taxon>
        <taxon>Viridiplantae</taxon>
        <taxon>Streptophyta</taxon>
        <taxon>Embryophyta</taxon>
        <taxon>Tracheophyta</taxon>
        <taxon>Spermatophyta</taxon>
        <taxon>Magnoliopsida</taxon>
        <taxon>eudicotyledons</taxon>
        <taxon>Gunneridae</taxon>
        <taxon>Pentapetalae</taxon>
        <taxon>rosids</taxon>
        <taxon>fabids</taxon>
        <taxon>Malpighiales</taxon>
        <taxon>Linaceae</taxon>
        <taxon>Linum</taxon>
    </lineage>
</organism>
<protein>
    <submittedName>
        <fullName evidence="1">Uncharacterized protein</fullName>
    </submittedName>
</protein>
<reference evidence="1 2" key="1">
    <citation type="submission" date="2024-04" db="EMBL/GenBank/DDBJ databases">
        <authorList>
            <person name="Fracassetti M."/>
        </authorList>
    </citation>
    <scope>NUCLEOTIDE SEQUENCE [LARGE SCALE GENOMIC DNA]</scope>
</reference>
<accession>A0AAV2ED36</accession>
<proteinExistence type="predicted"/>
<dbReference type="Proteomes" id="UP001497516">
    <property type="component" value="Chromosome 4"/>
</dbReference>
<evidence type="ECO:0000313" key="2">
    <source>
        <dbReference type="Proteomes" id="UP001497516"/>
    </source>
</evidence>
<keyword evidence="2" id="KW-1185">Reference proteome</keyword>
<dbReference type="AlphaFoldDB" id="A0AAV2ED36"/>
<dbReference type="EMBL" id="OZ034817">
    <property type="protein sequence ID" value="CAL1383654.1"/>
    <property type="molecule type" value="Genomic_DNA"/>
</dbReference>
<sequence length="140" mass="15851">MAYSFAVTFSRTLFHDPTLNFHRHSQSFANRPISPTLLVPFPGLYAHGLEVRHWVNNLGCNFLLENHPALMCPEAIRMFFSNLRYFGLQSRTLTTLVFSHLLTLPADDIGRLLGFPAVGENLAHESELPLLNFNIAEEVV</sequence>
<gene>
    <name evidence="1" type="ORF">LTRI10_LOCUS24917</name>
</gene>
<name>A0AAV2ED36_9ROSI</name>
<evidence type="ECO:0000313" key="1">
    <source>
        <dbReference type="EMBL" id="CAL1383654.1"/>
    </source>
</evidence>